<keyword evidence="2" id="KW-1185">Reference proteome</keyword>
<name>A0A7W8D6X3_9GAMM</name>
<dbReference type="InterPro" id="IPR041197">
    <property type="entry name" value="LD_cluster3"/>
</dbReference>
<comment type="caution">
    <text evidence="1">The sequence shown here is derived from an EMBL/GenBank/DDBJ whole genome shotgun (WGS) entry which is preliminary data.</text>
</comment>
<dbReference type="AlphaFoldDB" id="A0A7W8D6X3"/>
<accession>A0A7W8D6X3</accession>
<dbReference type="RefSeq" id="WP_183960416.1">
    <property type="nucleotide sequence ID" value="NZ_JACHHP010000002.1"/>
</dbReference>
<dbReference type="Proteomes" id="UP000521199">
    <property type="component" value="Unassembled WGS sequence"/>
</dbReference>
<evidence type="ECO:0000313" key="1">
    <source>
        <dbReference type="EMBL" id="MBB5207900.1"/>
    </source>
</evidence>
<sequence>MSAIFLSASVPLVANGTYHETANPFLIQCAVRELVVAVIRKHKLVWGGHPSITPMIWTICDDLGVDYADSVILYQSKFFEDVFPEENERFRNVIFTDSVDEDRDASLSLMRKEMLSRKDLVAAVFIGGMDGVEVECEMFREFQPDAIVLPVPSPGGGALSLAKKQGNFTEDEMLNIDFARIFHAQITEGLDKSAK</sequence>
<dbReference type="EMBL" id="JACHHP010000002">
    <property type="protein sequence ID" value="MBB5207900.1"/>
    <property type="molecule type" value="Genomic_DNA"/>
</dbReference>
<evidence type="ECO:0000313" key="2">
    <source>
        <dbReference type="Proteomes" id="UP000521199"/>
    </source>
</evidence>
<dbReference type="Pfam" id="PF18180">
    <property type="entry name" value="LD_cluster3"/>
    <property type="match status" value="1"/>
</dbReference>
<organism evidence="1 2">
    <name type="scientific">Chiayiivirga flava</name>
    <dbReference type="NCBI Taxonomy" id="659595"/>
    <lineage>
        <taxon>Bacteria</taxon>
        <taxon>Pseudomonadati</taxon>
        <taxon>Pseudomonadota</taxon>
        <taxon>Gammaproteobacteria</taxon>
        <taxon>Lysobacterales</taxon>
        <taxon>Lysobacteraceae</taxon>
        <taxon>Chiayiivirga</taxon>
    </lineage>
</organism>
<protein>
    <submittedName>
        <fullName evidence="1">Uncharacterized protein</fullName>
    </submittedName>
</protein>
<reference evidence="1 2" key="1">
    <citation type="submission" date="2020-08" db="EMBL/GenBank/DDBJ databases">
        <title>Genomic Encyclopedia of Type Strains, Phase IV (KMG-IV): sequencing the most valuable type-strain genomes for metagenomic binning, comparative biology and taxonomic classification.</title>
        <authorList>
            <person name="Goeker M."/>
        </authorList>
    </citation>
    <scope>NUCLEOTIDE SEQUENCE [LARGE SCALE GENOMIC DNA]</scope>
    <source>
        <strain evidence="1 2">DSM 24163</strain>
    </source>
</reference>
<gene>
    <name evidence="1" type="ORF">HNQ52_001429</name>
</gene>
<proteinExistence type="predicted"/>